<dbReference type="InterPro" id="IPR032675">
    <property type="entry name" value="LRR_dom_sf"/>
</dbReference>
<dbReference type="Pfam" id="PF12799">
    <property type="entry name" value="LRR_4"/>
    <property type="match status" value="1"/>
</dbReference>
<comment type="caution">
    <text evidence="5">The sequence shown here is derived from an EMBL/GenBank/DDBJ whole genome shotgun (WGS) entry which is preliminary data.</text>
</comment>
<keyword evidence="6" id="KW-1185">Reference proteome</keyword>
<dbReference type="GeneID" id="102568625"/>
<feature type="region of interest" description="Disordered" evidence="4">
    <location>
        <begin position="533"/>
        <end position="552"/>
    </location>
</feature>
<dbReference type="InterPro" id="IPR050836">
    <property type="entry name" value="SDS22/Internalin_LRR"/>
</dbReference>
<dbReference type="SMART" id="SM00015">
    <property type="entry name" value="IQ"/>
    <property type="match status" value="4"/>
</dbReference>
<dbReference type="PROSITE" id="PS50096">
    <property type="entry name" value="IQ"/>
    <property type="match status" value="4"/>
</dbReference>
<keyword evidence="2" id="KW-0677">Repeat</keyword>
<keyword evidence="3" id="KW-0175">Coiled coil</keyword>
<sequence>MPRQQAPPRASCYKRGAGRANSSGDGDVTFGDGDASGLHSSSSPAHAQIALCLWRQEVFSDVTFRNTSWRSPEMEEEEDARIAKEIEIELSRINVSSLEADDSDMDLSSEASSVGEKVSDELPESVLYCLNVIKRRSQNSEKLIFQDLEDEEATSDLYGAVSNCAADYLAELASEHNEDPEALKIKVLYEIENEELQASAIPNINVQPTSEDVPCSMITDKHSFTDDGDMTFSFTYHEVEKKCRQEFDLWEKRQKVLENEKMERLRAEKETEEKQNEEKNERRQWCLEEFASERMKLEMLNMEQQARMEAELLKENEVWGVKCRQHEEFIKRLQLQMEKEKSIFEEQQAKERQHLAKQQHTAAVKIQAKMRAFLAYRKYAPILKERKAEIKRRKELKEKMEKEVKEKEEKLRRQMEERKGEKEQERKRQEEIERQNFMEQEKRREEYEKKKASLKFEREKQLQLRQQESTKLEVRITRDKMAENREKDAHNREEEKEREDIKEIREEEKDQKKQIQEIVEEEDKAIKKMQEVNNMEIPKERKLTSPKPGRKEQSFETNIEDLDENSVVHVEKSYSQTIYIDKNINANTLDCDPVDLSDVNVVGNKENSILSSQYNVKSHPDTEKIEHKVQSFNFEVIKTSEDGMGEMQVELTENVDKSDKSTEYSEKSLTFYDDIEKKRLTWMKTCKPWSEICRENQKKKEVKISRPRKSTANSMPPLSIEMIIQSGPWSALQQVTTLTLQDLPGCSLSTLSECTNLQLLTLRRCGITALEGLSNCKDLKYINVEENNIQTINCEKLENLCILNLNKNQLSSVCGLDGCHNLRNLELSYNRITRIGGLESLKNLQQLIVDHNQIISTKGLCDAPTLMHIDCSFNHLTHLAGIENCAMLQILKLQGNNLSEFPRLENHVLLRELCLDDNSILTMERFSLCWLPLLQFLSLSQNSLTELTPLFSCISLEKLDISNNYLSDLSSVSTWFNGCHELTELTLNGNPLLQEKNWRCSILKILPNLRFLNGETLNSDMQLTTERIKESESQSFLAFCQAQIQEIGVLKKKSSALGNAFSFDAAQNQCWYFEELMKVSNEHRYAHEYGDFNITDRDEPEALQNHLKETVTNRLQQNNLFITGAKENKQGSLDPSERWITSGYIQSINSSVSLYQKESNEELRIEQKSTEFCHSPNSEGEDPNKITVHTKRNLFRAPVMACKKGRILQCFEHDGQNLAATIIQSYWRGYVIRRDIHFYTRLHIAATVIQSIWRRYQTRKKTSLHKKKCNQVTRTTEQKNRAATLIQAFWKGFLLRKKLASALAAVKSAEVEDDYEEVNVDDFTFDEAALEREWLTLDSTRFPSKTLLLSNQLHWPKYPKSLCSDGNSHNLPWSPYEAWQCDKRVYSVSPKSSQLSSRLKKRSVSPFSDLKDKEQFSFKSGKEEKISEEWGFKDISTAQLMLKRAHKMKRKRSSHKTLDPAVCLALFKNSENKHPPVKPPRKTQPGEVGYFEGSKEEFVHSNNTSAEKLQMSREFTYQWLHTQVWDFEATSSRNVKCNRFLPDLNPEVCNGGRVQLVASPVSREDTDLDLVSMTSGSALTQNREKNNQAHRHSAGSSKKNISTSDKPHWSPFHKERISFRDHPVQLSGGWGSGKKKTKTLKH</sequence>
<dbReference type="Proteomes" id="UP000050525">
    <property type="component" value="Unassembled WGS sequence"/>
</dbReference>
<dbReference type="PROSITE" id="PS51450">
    <property type="entry name" value="LRR"/>
    <property type="match status" value="5"/>
</dbReference>
<dbReference type="PANTHER" id="PTHR46652">
    <property type="entry name" value="LEUCINE-RICH REPEAT AND IQ DOMAIN-CONTAINING PROTEIN 1-RELATED"/>
    <property type="match status" value="1"/>
</dbReference>
<dbReference type="PhylomeDB" id="A0A151LYQ1"/>
<dbReference type="CDD" id="cd23767">
    <property type="entry name" value="IQCD"/>
    <property type="match status" value="3"/>
</dbReference>
<dbReference type="InterPro" id="IPR003591">
    <property type="entry name" value="Leu-rich_rpt_typical-subtyp"/>
</dbReference>
<organism evidence="5 6">
    <name type="scientific">Alligator mississippiensis</name>
    <name type="common">American alligator</name>
    <dbReference type="NCBI Taxonomy" id="8496"/>
    <lineage>
        <taxon>Eukaryota</taxon>
        <taxon>Metazoa</taxon>
        <taxon>Chordata</taxon>
        <taxon>Craniata</taxon>
        <taxon>Vertebrata</taxon>
        <taxon>Euteleostomi</taxon>
        <taxon>Archelosauria</taxon>
        <taxon>Archosauria</taxon>
        <taxon>Crocodylia</taxon>
        <taxon>Alligatoridae</taxon>
        <taxon>Alligatorinae</taxon>
        <taxon>Alligator</taxon>
    </lineage>
</organism>
<dbReference type="CTD" id="84125"/>
<dbReference type="OrthoDB" id="266138at2759"/>
<dbReference type="Pfam" id="PF00612">
    <property type="entry name" value="IQ"/>
    <property type="match status" value="4"/>
</dbReference>
<protein>
    <submittedName>
        <fullName evidence="5">Leucine-rich repeat and IQ domain-containing protein 1</fullName>
    </submittedName>
</protein>
<dbReference type="Gene3D" id="1.20.5.190">
    <property type="match status" value="1"/>
</dbReference>
<dbReference type="RefSeq" id="XP_019336504.1">
    <property type="nucleotide sequence ID" value="XM_019480959.2"/>
</dbReference>
<reference evidence="5 6" key="1">
    <citation type="journal article" date="2012" name="Genome Biol.">
        <title>Sequencing three crocodilian genomes to illuminate the evolution of archosaurs and amniotes.</title>
        <authorList>
            <person name="St John J.A."/>
            <person name="Braun E.L."/>
            <person name="Isberg S.R."/>
            <person name="Miles L.G."/>
            <person name="Chong A.Y."/>
            <person name="Gongora J."/>
            <person name="Dalzell P."/>
            <person name="Moran C."/>
            <person name="Bed'hom B."/>
            <person name="Abzhanov A."/>
            <person name="Burgess S.C."/>
            <person name="Cooksey A.M."/>
            <person name="Castoe T.A."/>
            <person name="Crawford N.G."/>
            <person name="Densmore L.D."/>
            <person name="Drew J.C."/>
            <person name="Edwards S.V."/>
            <person name="Faircloth B.C."/>
            <person name="Fujita M.K."/>
            <person name="Greenwold M.J."/>
            <person name="Hoffmann F.G."/>
            <person name="Howard J.M."/>
            <person name="Iguchi T."/>
            <person name="Janes D.E."/>
            <person name="Khan S.Y."/>
            <person name="Kohno S."/>
            <person name="de Koning A.J."/>
            <person name="Lance S.L."/>
            <person name="McCarthy F.M."/>
            <person name="McCormack J.E."/>
            <person name="Merchant M.E."/>
            <person name="Peterson D.G."/>
            <person name="Pollock D.D."/>
            <person name="Pourmand N."/>
            <person name="Raney B.J."/>
            <person name="Roessler K.A."/>
            <person name="Sanford J.R."/>
            <person name="Sawyer R.H."/>
            <person name="Schmidt C.J."/>
            <person name="Triplett E.W."/>
            <person name="Tuberville T.D."/>
            <person name="Venegas-Anaya M."/>
            <person name="Howard J.T."/>
            <person name="Jarvis E.D."/>
            <person name="Guillette L.J.Jr."/>
            <person name="Glenn T.C."/>
            <person name="Green R.E."/>
            <person name="Ray D.A."/>
        </authorList>
    </citation>
    <scope>NUCLEOTIDE SEQUENCE [LARGE SCALE GENOMIC DNA]</scope>
    <source>
        <strain evidence="5">KSC_2009_1</strain>
    </source>
</reference>
<feature type="compositionally biased region" description="Basic and acidic residues" evidence="4">
    <location>
        <begin position="1605"/>
        <end position="1623"/>
    </location>
</feature>
<dbReference type="InterPro" id="IPR000048">
    <property type="entry name" value="IQ_motif_EF-hand-BS"/>
</dbReference>
<dbReference type="SUPFAM" id="SSF52540">
    <property type="entry name" value="P-loop containing nucleoside triphosphate hydrolases"/>
    <property type="match status" value="1"/>
</dbReference>
<dbReference type="SMART" id="SM00369">
    <property type="entry name" value="LRR_TYP"/>
    <property type="match status" value="4"/>
</dbReference>
<gene>
    <name evidence="5" type="primary">LRRIQ1</name>
    <name evidence="5" type="ORF">Y1Q_0019999</name>
</gene>
<dbReference type="FunFam" id="3.80.10.10:FF:001142">
    <property type="entry name" value="Leucine-rich repeats and IQ motif containing 1"/>
    <property type="match status" value="1"/>
</dbReference>
<evidence type="ECO:0000256" key="3">
    <source>
        <dbReference type="SAM" id="Coils"/>
    </source>
</evidence>
<dbReference type="eggNOG" id="KOG0531">
    <property type="taxonomic scope" value="Eukaryota"/>
</dbReference>
<evidence type="ECO:0000256" key="4">
    <source>
        <dbReference type="SAM" id="MobiDB-lite"/>
    </source>
</evidence>
<dbReference type="InterPro" id="IPR027417">
    <property type="entry name" value="P-loop_NTPase"/>
</dbReference>
<feature type="compositionally biased region" description="Basic residues" evidence="4">
    <location>
        <begin position="1633"/>
        <end position="1642"/>
    </location>
</feature>
<dbReference type="KEGG" id="amj:102568625"/>
<dbReference type="Gene3D" id="3.80.10.10">
    <property type="entry name" value="Ribonuclease Inhibitor"/>
    <property type="match status" value="3"/>
</dbReference>
<accession>A0A151LYQ1</accession>
<dbReference type="PANTHER" id="PTHR46652:SF7">
    <property type="entry name" value="LEUCINE-RICH REPEAT AND IQ DOMAIN-CONTAINING PROTEIN 1"/>
    <property type="match status" value="1"/>
</dbReference>
<dbReference type="InterPro" id="IPR025875">
    <property type="entry name" value="Leu-rich_rpt_4"/>
</dbReference>
<name>A0A151LYQ1_ALLMI</name>
<dbReference type="SMART" id="SM00365">
    <property type="entry name" value="LRR_SD22"/>
    <property type="match status" value="4"/>
</dbReference>
<feature type="coiled-coil region" evidence="3">
    <location>
        <begin position="255"/>
        <end position="284"/>
    </location>
</feature>
<evidence type="ECO:0000313" key="5">
    <source>
        <dbReference type="EMBL" id="KYO17368.1"/>
    </source>
</evidence>
<dbReference type="InterPro" id="IPR001611">
    <property type="entry name" value="Leu-rich_rpt"/>
</dbReference>
<feature type="compositionally biased region" description="Polar residues" evidence="4">
    <location>
        <begin position="1594"/>
        <end position="1604"/>
    </location>
</feature>
<keyword evidence="1" id="KW-0433">Leucine-rich repeat</keyword>
<dbReference type="EMBL" id="AKHW03007000">
    <property type="protein sequence ID" value="KYO17368.1"/>
    <property type="molecule type" value="Genomic_DNA"/>
</dbReference>
<feature type="compositionally biased region" description="Basic and acidic residues" evidence="4">
    <location>
        <begin position="537"/>
        <end position="552"/>
    </location>
</feature>
<dbReference type="STRING" id="8496.A0A151LYQ1"/>
<evidence type="ECO:0000256" key="1">
    <source>
        <dbReference type="ARBA" id="ARBA00022614"/>
    </source>
</evidence>
<evidence type="ECO:0000256" key="2">
    <source>
        <dbReference type="ARBA" id="ARBA00022737"/>
    </source>
</evidence>
<feature type="region of interest" description="Disordered" evidence="4">
    <location>
        <begin position="1"/>
        <end position="42"/>
    </location>
</feature>
<feature type="region of interest" description="Disordered" evidence="4">
    <location>
        <begin position="1576"/>
        <end position="1642"/>
    </location>
</feature>
<proteinExistence type="predicted"/>
<dbReference type="GO" id="GO:0009966">
    <property type="term" value="P:regulation of signal transduction"/>
    <property type="evidence" value="ECO:0007669"/>
    <property type="project" value="UniProtKB-ARBA"/>
</dbReference>
<feature type="region of interest" description="Disordered" evidence="4">
    <location>
        <begin position="398"/>
        <end position="514"/>
    </location>
</feature>
<evidence type="ECO:0000313" key="6">
    <source>
        <dbReference type="Proteomes" id="UP000050525"/>
    </source>
</evidence>
<dbReference type="SUPFAM" id="SSF52058">
    <property type="entry name" value="L domain-like"/>
    <property type="match status" value="1"/>
</dbReference>